<organism evidence="11 12">
    <name type="scientific">Penicillium freii</name>
    <dbReference type="NCBI Taxonomy" id="48697"/>
    <lineage>
        <taxon>Eukaryota</taxon>
        <taxon>Fungi</taxon>
        <taxon>Dikarya</taxon>
        <taxon>Ascomycota</taxon>
        <taxon>Pezizomycotina</taxon>
        <taxon>Eurotiomycetes</taxon>
        <taxon>Eurotiomycetidae</taxon>
        <taxon>Eurotiales</taxon>
        <taxon>Aspergillaceae</taxon>
        <taxon>Penicillium</taxon>
    </lineage>
</organism>
<name>A0A124GR67_PENFR</name>
<dbReference type="InterPro" id="IPR037051">
    <property type="entry name" value="4-carb_acid_sugar_kinase_N_sf"/>
</dbReference>
<feature type="domain" description="3-hydroxyisobutyrate dehydrogenase-like NAD-binding" evidence="9">
    <location>
        <begin position="345"/>
        <end position="457"/>
    </location>
</feature>
<dbReference type="InterPro" id="IPR036291">
    <property type="entry name" value="NAD(P)-bd_dom_sf"/>
</dbReference>
<dbReference type="Pfam" id="PF03446">
    <property type="entry name" value="NAD_binding_2"/>
    <property type="match status" value="1"/>
</dbReference>
<dbReference type="Pfam" id="PF14833">
    <property type="entry name" value="NAD_binding_11"/>
    <property type="match status" value="2"/>
</dbReference>
<evidence type="ECO:0000256" key="1">
    <source>
        <dbReference type="ARBA" id="ARBA00005715"/>
    </source>
</evidence>
<proteinExistence type="inferred from homology"/>
<feature type="domain" description="Four-carbon acid sugar kinase N-terminal" evidence="8">
    <location>
        <begin position="511"/>
        <end position="748"/>
    </location>
</feature>
<protein>
    <recommendedName>
        <fullName evidence="13">3-hydroxyisobutyrate dehydrogenase</fullName>
    </recommendedName>
</protein>
<keyword evidence="6" id="KW-0119">Carbohydrate metabolism</keyword>
<dbReference type="Gene3D" id="3.40.980.20">
    <property type="entry name" value="Four-carbon acid sugar kinase, nucleotide binding domain"/>
    <property type="match status" value="1"/>
</dbReference>
<dbReference type="GO" id="GO:0016491">
    <property type="term" value="F:oxidoreductase activity"/>
    <property type="evidence" value="ECO:0007669"/>
    <property type="project" value="InterPro"/>
</dbReference>
<evidence type="ECO:0000259" key="7">
    <source>
        <dbReference type="Pfam" id="PF03446"/>
    </source>
</evidence>
<feature type="domain" description="3-hydroxyisobutyrate dehydrogenase-like NAD-binding" evidence="9">
    <location>
        <begin position="200"/>
        <end position="319"/>
    </location>
</feature>
<keyword evidence="2" id="KW-0808">Transferase</keyword>
<dbReference type="Pfam" id="PF17042">
    <property type="entry name" value="NBD_C"/>
    <property type="match status" value="1"/>
</dbReference>
<evidence type="ECO:0000259" key="10">
    <source>
        <dbReference type="Pfam" id="PF17042"/>
    </source>
</evidence>
<keyword evidence="12" id="KW-1185">Reference proteome</keyword>
<feature type="domain" description="6-phosphogluconate dehydrogenase NADP-binding" evidence="7">
    <location>
        <begin position="32"/>
        <end position="193"/>
    </location>
</feature>
<comment type="similarity">
    <text evidence="1">Belongs to the four-carbon acid sugar kinase family.</text>
</comment>
<evidence type="ECO:0000259" key="8">
    <source>
        <dbReference type="Pfam" id="PF07005"/>
    </source>
</evidence>
<dbReference type="PANTHER" id="PTHR43060">
    <property type="entry name" value="3-HYDROXYISOBUTYRATE DEHYDROGENASE-LIKE 1, MITOCHONDRIAL-RELATED"/>
    <property type="match status" value="1"/>
</dbReference>
<dbReference type="InterPro" id="IPR010737">
    <property type="entry name" value="4-carb_acid_sugar_kinase_N"/>
</dbReference>
<evidence type="ECO:0000313" key="12">
    <source>
        <dbReference type="Proteomes" id="UP000055045"/>
    </source>
</evidence>
<dbReference type="GO" id="GO:0016301">
    <property type="term" value="F:kinase activity"/>
    <property type="evidence" value="ECO:0007669"/>
    <property type="project" value="UniProtKB-KW"/>
</dbReference>
<gene>
    <name evidence="11" type="ORF">ACN42_g6778</name>
</gene>
<dbReference type="Pfam" id="PF07005">
    <property type="entry name" value="SBD_N"/>
    <property type="match status" value="1"/>
</dbReference>
<dbReference type="InterPro" id="IPR042213">
    <property type="entry name" value="NBD_C_sf"/>
</dbReference>
<evidence type="ECO:0000259" key="9">
    <source>
        <dbReference type="Pfam" id="PF14833"/>
    </source>
</evidence>
<sequence>MFCTVLSTYPPIRHQHTSKIQVKLVRMAAKPNVAFIGLGAMGVGMAVHLLQDSFAVTGFDVNPMALEKLHAMGGAAASNPRECVQGASFVICMVANSAQTEDAFFADSTGAVFGLTQNAVVILCSTVAPGFPVEILGRIHQDFQRTGIQLLDCPVSGGTIRAARGMLTILSSGPTDVLNIAQPILKSMSQNLYEIEGGLGAANKVKLVNQHLAGVHIAVSAEAMGLAATLGVNTKEFYQTILKGPACSWMFENRVPHMLSNDWTPHSAISIFVKDMRIVTSEGLLQDFPLYIASATERLYQYATWMGYEKDDDASLVRIFLTQTPSLVSKATHCQIPDNSRASELICQLLETVHTLAAVEALALGNKLGISTDTLTSIISNAAGASESFKKVASQILAGDLLSGCTITHTRNKLKEVMTLAQMHNYPLQLTATTFQLLQQAVTYGMGGEGQAALLKLWTTSNLSTEPLHITEYDPVTLSELYSQFPKVEHNVENLLCNIQDHLQAEQDCNLVVLDDDPTGTQTCHDINVLTMWDVDLLASEFRSKSKGFFILTNSRALPPNEARTLVSEILRNVSQAADMTGKKFEVVLRGDSTLRGHFLEEVESYIDTIGSPDAWILAPFFGPGVRYTIDDVQYVGDRDTLIPAAKTPFAKDRTFGYRSSNLREWVREKAGSRFSSKDILSVTLEDIRLGGISAIEQKLLLVPKGGILIVNAVLTENMRMFSLPLLEVRKKHKLRFAYRTGASFVSSRLGIPEKSAILPRQIPTFEPTRRTGGLIIAGSYVPKSTKQVQSLIQRLGGSLTTLTVEVPVLLVELRRYFDIPTMLRDSPVLQDIVARASADLQDGKDVLVMTSRDLVTLDSVNSWASESSKQITNLDINNLAANALVHIVRHLNVCPRYLLAKGGVTSSDAATAGIAIKRAKVLGQAAPGVPIWWCQREEDFKSQDQGGRKVKWTELPLIIFPGNVGDDDSLADVVEQWTLR</sequence>
<evidence type="ECO:0000256" key="2">
    <source>
        <dbReference type="ARBA" id="ARBA00022679"/>
    </source>
</evidence>
<dbReference type="SUPFAM" id="SSF142764">
    <property type="entry name" value="YgbK-like"/>
    <property type="match status" value="1"/>
</dbReference>
<dbReference type="Gene3D" id="3.40.50.10840">
    <property type="entry name" value="Putative sugar-binding, N-terminal domain"/>
    <property type="match status" value="1"/>
</dbReference>
<dbReference type="SUPFAM" id="SSF48179">
    <property type="entry name" value="6-phosphogluconate dehydrogenase C-terminal domain-like"/>
    <property type="match status" value="2"/>
</dbReference>
<dbReference type="PANTHER" id="PTHR43060:SF17">
    <property type="entry name" value="L-THREONATE DEHYDROGENASE"/>
    <property type="match status" value="1"/>
</dbReference>
<evidence type="ECO:0000256" key="5">
    <source>
        <dbReference type="ARBA" id="ARBA00022840"/>
    </source>
</evidence>
<comment type="caution">
    <text evidence="11">The sequence shown here is derived from an EMBL/GenBank/DDBJ whole genome shotgun (WGS) entry which is preliminary data.</text>
</comment>
<reference evidence="11 12" key="1">
    <citation type="submission" date="2015-10" db="EMBL/GenBank/DDBJ databases">
        <title>Genome sequencing of Penicillium freii.</title>
        <authorList>
            <person name="Nguyen H.D."/>
            <person name="Visagie C.M."/>
            <person name="Seifert K.A."/>
        </authorList>
    </citation>
    <scope>NUCLEOTIDE SEQUENCE [LARGE SCALE GENOMIC DNA]</scope>
    <source>
        <strain evidence="11 12">DAOM 242723</strain>
    </source>
</reference>
<feature type="domain" description="Four-carbon acid sugar kinase nucleotide binding" evidence="10">
    <location>
        <begin position="775"/>
        <end position="971"/>
    </location>
</feature>
<dbReference type="InterPro" id="IPR008927">
    <property type="entry name" value="6-PGluconate_DH-like_C_sf"/>
</dbReference>
<dbReference type="PROSITE" id="PS00895">
    <property type="entry name" value="3_HYDROXYISOBUT_DH"/>
    <property type="match status" value="1"/>
</dbReference>
<keyword evidence="3" id="KW-0547">Nucleotide-binding</keyword>
<evidence type="ECO:0008006" key="13">
    <source>
        <dbReference type="Google" id="ProtNLM"/>
    </source>
</evidence>
<dbReference type="Proteomes" id="UP000055045">
    <property type="component" value="Unassembled WGS sequence"/>
</dbReference>
<dbReference type="GO" id="GO:0050661">
    <property type="term" value="F:NADP binding"/>
    <property type="evidence" value="ECO:0007669"/>
    <property type="project" value="InterPro"/>
</dbReference>
<dbReference type="InterPro" id="IPR031475">
    <property type="entry name" value="NBD_C"/>
</dbReference>
<evidence type="ECO:0000256" key="3">
    <source>
        <dbReference type="ARBA" id="ARBA00022741"/>
    </source>
</evidence>
<dbReference type="InterPro" id="IPR002204">
    <property type="entry name" value="3-OH-isobutyrate_DH-rel_CS"/>
</dbReference>
<dbReference type="STRING" id="48697.A0A124GR67"/>
<dbReference type="Gene3D" id="3.40.50.720">
    <property type="entry name" value="NAD(P)-binding Rossmann-like Domain"/>
    <property type="match status" value="1"/>
</dbReference>
<dbReference type="GO" id="GO:0005524">
    <property type="term" value="F:ATP binding"/>
    <property type="evidence" value="ECO:0007669"/>
    <property type="project" value="UniProtKB-KW"/>
</dbReference>
<dbReference type="GO" id="GO:0051287">
    <property type="term" value="F:NAD binding"/>
    <property type="evidence" value="ECO:0007669"/>
    <property type="project" value="InterPro"/>
</dbReference>
<dbReference type="AlphaFoldDB" id="A0A124GR67"/>
<keyword evidence="4" id="KW-0418">Kinase</keyword>
<dbReference type="InterPro" id="IPR029154">
    <property type="entry name" value="HIBADH-like_NADP-bd"/>
</dbReference>
<dbReference type="InterPro" id="IPR006115">
    <property type="entry name" value="6PGDH_NADP-bd"/>
</dbReference>
<evidence type="ECO:0000256" key="6">
    <source>
        <dbReference type="ARBA" id="ARBA00023277"/>
    </source>
</evidence>
<dbReference type="SUPFAM" id="SSF51735">
    <property type="entry name" value="NAD(P)-binding Rossmann-fold domains"/>
    <property type="match status" value="1"/>
</dbReference>
<dbReference type="EMBL" id="LLXE01000179">
    <property type="protein sequence ID" value="KUM60336.1"/>
    <property type="molecule type" value="Genomic_DNA"/>
</dbReference>
<evidence type="ECO:0000256" key="4">
    <source>
        <dbReference type="ARBA" id="ARBA00022777"/>
    </source>
</evidence>
<dbReference type="InterPro" id="IPR013328">
    <property type="entry name" value="6PGD_dom2"/>
</dbReference>
<dbReference type="Gene3D" id="1.10.1040.10">
    <property type="entry name" value="N-(1-d-carboxylethyl)-l-norvaline Dehydrogenase, domain 2"/>
    <property type="match status" value="2"/>
</dbReference>
<keyword evidence="5" id="KW-0067">ATP-binding</keyword>
<evidence type="ECO:0000313" key="11">
    <source>
        <dbReference type="EMBL" id="KUM60336.1"/>
    </source>
</evidence>
<accession>A0A124GR67</accession>